<evidence type="ECO:0000313" key="3">
    <source>
        <dbReference type="EMBL" id="QEO14306.1"/>
    </source>
</evidence>
<dbReference type="CDD" id="cd00865">
    <property type="entry name" value="PEBP_bact_arch"/>
    <property type="match status" value="1"/>
</dbReference>
<feature type="region of interest" description="Disordered" evidence="2">
    <location>
        <begin position="32"/>
        <end position="54"/>
    </location>
</feature>
<gene>
    <name evidence="3" type="ORF">FLP10_07660</name>
</gene>
<dbReference type="InterPro" id="IPR036610">
    <property type="entry name" value="PEBP-like_sf"/>
</dbReference>
<proteinExistence type="inferred from homology"/>
<organism evidence="3 4">
    <name type="scientific">Agromyces intestinalis</name>
    <dbReference type="NCBI Taxonomy" id="2592652"/>
    <lineage>
        <taxon>Bacteria</taxon>
        <taxon>Bacillati</taxon>
        <taxon>Actinomycetota</taxon>
        <taxon>Actinomycetes</taxon>
        <taxon>Micrococcales</taxon>
        <taxon>Microbacteriaceae</taxon>
        <taxon>Agromyces</taxon>
    </lineage>
</organism>
<dbReference type="NCBIfam" id="TIGR00481">
    <property type="entry name" value="YbhB/YbcL family Raf kinase inhibitor-like protein"/>
    <property type="match status" value="1"/>
</dbReference>
<dbReference type="Pfam" id="PF01161">
    <property type="entry name" value="PBP"/>
    <property type="match status" value="1"/>
</dbReference>
<dbReference type="KEGG" id="ail:FLP10_07660"/>
<accession>A0A5C1YDY6</accession>
<dbReference type="Proteomes" id="UP000324678">
    <property type="component" value="Chromosome"/>
</dbReference>
<dbReference type="PANTHER" id="PTHR30289">
    <property type="entry name" value="UNCHARACTERIZED PROTEIN YBCL-RELATED"/>
    <property type="match status" value="1"/>
</dbReference>
<name>A0A5C1YDY6_9MICO</name>
<dbReference type="Gene3D" id="3.90.280.10">
    <property type="entry name" value="PEBP-like"/>
    <property type="match status" value="1"/>
</dbReference>
<dbReference type="OrthoDB" id="9797506at2"/>
<evidence type="ECO:0000313" key="4">
    <source>
        <dbReference type="Proteomes" id="UP000324678"/>
    </source>
</evidence>
<dbReference type="InterPro" id="IPR008914">
    <property type="entry name" value="PEBP"/>
</dbReference>
<protein>
    <submittedName>
        <fullName evidence="3">YbhB/YbcL family Raf kinase inhibitor-like protein</fullName>
    </submittedName>
</protein>
<dbReference type="AlphaFoldDB" id="A0A5C1YDY6"/>
<keyword evidence="4" id="KW-1185">Reference proteome</keyword>
<evidence type="ECO:0000256" key="1">
    <source>
        <dbReference type="ARBA" id="ARBA00007120"/>
    </source>
</evidence>
<reference evidence="3 4" key="1">
    <citation type="submission" date="2019-09" db="EMBL/GenBank/DDBJ databases">
        <title>Genome sequencing of strain KACC 19306.</title>
        <authorList>
            <person name="Heo J."/>
            <person name="Kim S.-J."/>
            <person name="Kim J.-S."/>
            <person name="Hong S.-B."/>
            <person name="Kwon S.-W."/>
        </authorList>
    </citation>
    <scope>NUCLEOTIDE SEQUENCE [LARGE SCALE GENOMIC DNA]</scope>
    <source>
        <strain evidence="3 4">KACC 19306</strain>
    </source>
</reference>
<evidence type="ECO:0000256" key="2">
    <source>
        <dbReference type="SAM" id="MobiDB-lite"/>
    </source>
</evidence>
<dbReference type="InterPro" id="IPR005247">
    <property type="entry name" value="YbhB_YbcL/LppC-like"/>
</dbReference>
<sequence length="181" mass="18563">MLDLDPYAALQKLRPVGSFELTSTDFADGEPLPLALRASGQGAGDRSPQLSWSGFPGETQSFTVTCYDPDAPTGSGWWHWAVANLPASVTSLPAGAGEAGGLKLPPGALVLGNESGEHRYAGSAPPAGSGVHRYFFVVTALDVARLDLDPDATPAVLGGRSFPHALARGILVGTAVNPADA</sequence>
<dbReference type="PANTHER" id="PTHR30289:SF1">
    <property type="entry name" value="PEBP (PHOSPHATIDYLETHANOLAMINE-BINDING PROTEIN) FAMILY PROTEIN"/>
    <property type="match status" value="1"/>
</dbReference>
<dbReference type="SUPFAM" id="SSF49777">
    <property type="entry name" value="PEBP-like"/>
    <property type="match status" value="1"/>
</dbReference>
<comment type="similarity">
    <text evidence="1">Belongs to the UPF0098 family.</text>
</comment>
<dbReference type="EMBL" id="CP043505">
    <property type="protein sequence ID" value="QEO14306.1"/>
    <property type="molecule type" value="Genomic_DNA"/>
</dbReference>
<dbReference type="RefSeq" id="WP_149160327.1">
    <property type="nucleotide sequence ID" value="NZ_CP043505.1"/>
</dbReference>